<accession>A0A4R6WVB2</accession>
<evidence type="ECO:0000313" key="3">
    <source>
        <dbReference type="EMBL" id="TDQ81049.1"/>
    </source>
</evidence>
<sequence>MTDLALPTAHSRRRATLIGSIAVLLWATLALFTASTGAVPPFQLMATTFAIAFAFAALKWLADFARKGPAAFTFLRQPWPVWALGIGGLFLYHLFYFVALDHAPAVEASLIAYLWPLLIVLFSALLPGERLYWQHVAGAIIGMAGAALLILARDAGDAAGLAGSALGYGAALACAFTWSIYSVLSRRFGTAPTELVGAFCGVTALLGFLCHLLTETTIWPADQWQWLAIIALGLGPVGAAFFVWDYGVKKGDIKALGAISYASPLISTLLLIATGKASATMAVLLGCLAIVGGAVLAARDLYMKR</sequence>
<feature type="transmembrane region" description="Helical" evidence="1">
    <location>
        <begin position="81"/>
        <end position="99"/>
    </location>
</feature>
<name>A0A4R6WVB2_9PROT</name>
<dbReference type="InterPro" id="IPR000620">
    <property type="entry name" value="EamA_dom"/>
</dbReference>
<dbReference type="OrthoDB" id="9795732at2"/>
<keyword evidence="1" id="KW-0472">Membrane</keyword>
<evidence type="ECO:0000313" key="4">
    <source>
        <dbReference type="Proteomes" id="UP000295783"/>
    </source>
</evidence>
<dbReference type="GO" id="GO:0016020">
    <property type="term" value="C:membrane"/>
    <property type="evidence" value="ECO:0007669"/>
    <property type="project" value="InterPro"/>
</dbReference>
<feature type="transmembrane region" description="Helical" evidence="1">
    <location>
        <begin position="42"/>
        <end position="61"/>
    </location>
</feature>
<keyword evidence="4" id="KW-1185">Reference proteome</keyword>
<dbReference type="SUPFAM" id="SSF103481">
    <property type="entry name" value="Multidrug resistance efflux transporter EmrE"/>
    <property type="match status" value="2"/>
</dbReference>
<feature type="transmembrane region" description="Helical" evidence="1">
    <location>
        <begin position="15"/>
        <end position="36"/>
    </location>
</feature>
<feature type="transmembrane region" description="Helical" evidence="1">
    <location>
        <begin position="195"/>
        <end position="214"/>
    </location>
</feature>
<dbReference type="InterPro" id="IPR037185">
    <property type="entry name" value="EmrE-like"/>
</dbReference>
<comment type="caution">
    <text evidence="3">The sequence shown here is derived from an EMBL/GenBank/DDBJ whole genome shotgun (WGS) entry which is preliminary data.</text>
</comment>
<organism evidence="3 4">
    <name type="scientific">Dongia mobilis</name>
    <dbReference type="NCBI Taxonomy" id="578943"/>
    <lineage>
        <taxon>Bacteria</taxon>
        <taxon>Pseudomonadati</taxon>
        <taxon>Pseudomonadota</taxon>
        <taxon>Alphaproteobacteria</taxon>
        <taxon>Rhodospirillales</taxon>
        <taxon>Dongiaceae</taxon>
        <taxon>Dongia</taxon>
    </lineage>
</organism>
<keyword evidence="1" id="KW-0812">Transmembrane</keyword>
<feature type="transmembrane region" description="Helical" evidence="1">
    <location>
        <begin position="105"/>
        <end position="125"/>
    </location>
</feature>
<dbReference type="PANTHER" id="PTHR22911">
    <property type="entry name" value="ACYL-MALONYL CONDENSING ENZYME-RELATED"/>
    <property type="match status" value="1"/>
</dbReference>
<feature type="transmembrane region" description="Helical" evidence="1">
    <location>
        <begin position="226"/>
        <end position="244"/>
    </location>
</feature>
<evidence type="ECO:0000256" key="1">
    <source>
        <dbReference type="SAM" id="Phobius"/>
    </source>
</evidence>
<feature type="domain" description="EamA" evidence="2">
    <location>
        <begin position="17"/>
        <end position="150"/>
    </location>
</feature>
<feature type="transmembrane region" description="Helical" evidence="1">
    <location>
        <begin position="132"/>
        <end position="152"/>
    </location>
</feature>
<dbReference type="AlphaFoldDB" id="A0A4R6WVB2"/>
<protein>
    <submittedName>
        <fullName evidence="3">EamA domain-containing membrane protein RarD</fullName>
    </submittedName>
</protein>
<dbReference type="RefSeq" id="WP_133614372.1">
    <property type="nucleotide sequence ID" value="NZ_SNYW01000010.1"/>
</dbReference>
<proteinExistence type="predicted"/>
<feature type="transmembrane region" description="Helical" evidence="1">
    <location>
        <begin position="158"/>
        <end position="183"/>
    </location>
</feature>
<feature type="transmembrane region" description="Helical" evidence="1">
    <location>
        <begin position="256"/>
        <end position="273"/>
    </location>
</feature>
<feature type="domain" description="EamA" evidence="2">
    <location>
        <begin position="166"/>
        <end position="297"/>
    </location>
</feature>
<reference evidence="3 4" key="1">
    <citation type="submission" date="2019-03" db="EMBL/GenBank/DDBJ databases">
        <title>Genomic Encyclopedia of Type Strains, Phase III (KMG-III): the genomes of soil and plant-associated and newly described type strains.</title>
        <authorList>
            <person name="Whitman W."/>
        </authorList>
    </citation>
    <scope>NUCLEOTIDE SEQUENCE [LARGE SCALE GENOMIC DNA]</scope>
    <source>
        <strain evidence="3 4">CGMCC 1.7660</strain>
    </source>
</reference>
<dbReference type="PANTHER" id="PTHR22911:SF76">
    <property type="entry name" value="EAMA DOMAIN-CONTAINING PROTEIN"/>
    <property type="match status" value="1"/>
</dbReference>
<dbReference type="EMBL" id="SNYW01000010">
    <property type="protein sequence ID" value="TDQ81049.1"/>
    <property type="molecule type" value="Genomic_DNA"/>
</dbReference>
<feature type="transmembrane region" description="Helical" evidence="1">
    <location>
        <begin position="279"/>
        <end position="298"/>
    </location>
</feature>
<dbReference type="Proteomes" id="UP000295783">
    <property type="component" value="Unassembled WGS sequence"/>
</dbReference>
<keyword evidence="1" id="KW-1133">Transmembrane helix</keyword>
<evidence type="ECO:0000259" key="2">
    <source>
        <dbReference type="Pfam" id="PF00892"/>
    </source>
</evidence>
<dbReference type="Pfam" id="PF00892">
    <property type="entry name" value="EamA"/>
    <property type="match status" value="2"/>
</dbReference>
<gene>
    <name evidence="3" type="ORF">A8950_2919</name>
</gene>